<dbReference type="InterPro" id="IPR022385">
    <property type="entry name" value="Rhs_assc_core"/>
</dbReference>
<feature type="non-terminal residue" evidence="3">
    <location>
        <position position="1"/>
    </location>
</feature>
<dbReference type="Proteomes" id="UP000587626">
    <property type="component" value="Unassembled WGS sequence"/>
</dbReference>
<dbReference type="PANTHER" id="PTHR32305">
    <property type="match status" value="1"/>
</dbReference>
<accession>A0A828ND73</accession>
<evidence type="ECO:0000313" key="3">
    <source>
        <dbReference type="EMBL" id="EFM7863724.1"/>
    </source>
</evidence>
<reference evidence="3 4" key="1">
    <citation type="submission" date="2018-08" db="EMBL/GenBank/DDBJ databases">
        <authorList>
            <consortium name="GenomeTrakr network: Whole genome sequencing for foodborne pathogen traceback"/>
        </authorList>
    </citation>
    <scope>NUCLEOTIDE SEQUENCE [LARGE SCALE GENOMIC DNA]</scope>
    <source>
        <strain evidence="3 4">NC_STEC194</strain>
    </source>
</reference>
<evidence type="ECO:0000256" key="1">
    <source>
        <dbReference type="ARBA" id="ARBA00009455"/>
    </source>
</evidence>
<evidence type="ECO:0000313" key="4">
    <source>
        <dbReference type="Proteomes" id="UP000587626"/>
    </source>
</evidence>
<gene>
    <name evidence="3" type="ORF">B6R15_005107</name>
</gene>
<dbReference type="PANTHER" id="PTHR32305:SF15">
    <property type="entry name" value="PROTEIN RHSA-RELATED"/>
    <property type="match status" value="1"/>
</dbReference>
<sequence length="230" mass="25756">KEGPNRILYFHTDVNGAPEEMTDSDGKIVWETGYQVWGNTIQEKDHGRVEQNLRYQGQYLDRETGLHYNLHRYYDPDVGRFMVTDPIGLAGGINLYQYAPNPLGWIDPLGLKSCFSSSTGQKRAEDIIKKHGGIQTAENRYQMPNRRAARQAASEIAGNLGSDRIITRKPDFRGGPYTWKDSQGRIGATNASGTAGWRDDILGHPEFGAGSHVNAWNEAEGIFSNLHLDY</sequence>
<feature type="domain" description="RHS protein conserved region" evidence="2">
    <location>
        <begin position="7"/>
        <end position="43"/>
    </location>
</feature>
<dbReference type="EMBL" id="AATLXB010000123">
    <property type="protein sequence ID" value="EFM7863724.1"/>
    <property type="molecule type" value="Genomic_DNA"/>
</dbReference>
<comment type="caution">
    <text evidence="3">The sequence shown here is derived from an EMBL/GenBank/DDBJ whole genome shotgun (WGS) entry which is preliminary data.</text>
</comment>
<organism evidence="3 4">
    <name type="scientific">Escherichia coli</name>
    <dbReference type="NCBI Taxonomy" id="562"/>
    <lineage>
        <taxon>Bacteria</taxon>
        <taxon>Pseudomonadati</taxon>
        <taxon>Pseudomonadota</taxon>
        <taxon>Gammaproteobacteria</taxon>
        <taxon>Enterobacterales</taxon>
        <taxon>Enterobacteriaceae</taxon>
        <taxon>Escherichia</taxon>
    </lineage>
</organism>
<dbReference type="PRINTS" id="PR00394">
    <property type="entry name" value="RHSPROTEIN"/>
</dbReference>
<dbReference type="InterPro" id="IPR001826">
    <property type="entry name" value="RHS"/>
</dbReference>
<dbReference type="NCBIfam" id="TIGR03696">
    <property type="entry name" value="Rhs_assc_core"/>
    <property type="match status" value="1"/>
</dbReference>
<name>A0A828ND73_ECOLX</name>
<protein>
    <recommendedName>
        <fullName evidence="2">RHS protein conserved region domain-containing protein</fullName>
    </recommendedName>
</protein>
<comment type="similarity">
    <text evidence="1">Belongs to the RHS family.</text>
</comment>
<evidence type="ECO:0000259" key="2">
    <source>
        <dbReference type="Pfam" id="PF03527"/>
    </source>
</evidence>
<dbReference type="AlphaFoldDB" id="A0A828ND73"/>
<proteinExistence type="inferred from homology"/>
<dbReference type="InterPro" id="IPR050708">
    <property type="entry name" value="T6SS_VgrG/RHS"/>
</dbReference>
<dbReference type="Pfam" id="PF03527">
    <property type="entry name" value="RHS"/>
    <property type="match status" value="1"/>
</dbReference>
<dbReference type="Gene3D" id="2.180.10.10">
    <property type="entry name" value="RHS repeat-associated core"/>
    <property type="match status" value="1"/>
</dbReference>